<organism evidence="2 3">
    <name type="scientific">Heracleum sosnowskyi</name>
    <dbReference type="NCBI Taxonomy" id="360622"/>
    <lineage>
        <taxon>Eukaryota</taxon>
        <taxon>Viridiplantae</taxon>
        <taxon>Streptophyta</taxon>
        <taxon>Embryophyta</taxon>
        <taxon>Tracheophyta</taxon>
        <taxon>Spermatophyta</taxon>
        <taxon>Magnoliopsida</taxon>
        <taxon>eudicotyledons</taxon>
        <taxon>Gunneridae</taxon>
        <taxon>Pentapetalae</taxon>
        <taxon>asterids</taxon>
        <taxon>campanulids</taxon>
        <taxon>Apiales</taxon>
        <taxon>Apiaceae</taxon>
        <taxon>Apioideae</taxon>
        <taxon>apioid superclade</taxon>
        <taxon>Tordylieae</taxon>
        <taxon>Tordyliinae</taxon>
        <taxon>Heracleum</taxon>
    </lineage>
</organism>
<dbReference type="Proteomes" id="UP001237642">
    <property type="component" value="Unassembled WGS sequence"/>
</dbReference>
<evidence type="ECO:0000313" key="3">
    <source>
        <dbReference type="Proteomes" id="UP001237642"/>
    </source>
</evidence>
<dbReference type="GO" id="GO:0004525">
    <property type="term" value="F:ribonuclease III activity"/>
    <property type="evidence" value="ECO:0007669"/>
    <property type="project" value="TreeGrafter"/>
</dbReference>
<protein>
    <submittedName>
        <fullName evidence="2">Uncharacterized protein</fullName>
    </submittedName>
</protein>
<accession>A0AAD8M4P4</accession>
<comment type="caution">
    <text evidence="2">The sequence shown here is derived from an EMBL/GenBank/DDBJ whole genome shotgun (WGS) entry which is preliminary data.</text>
</comment>
<dbReference type="GO" id="GO:0005737">
    <property type="term" value="C:cytoplasm"/>
    <property type="evidence" value="ECO:0007669"/>
    <property type="project" value="TreeGrafter"/>
</dbReference>
<name>A0AAD8M4P4_9APIA</name>
<keyword evidence="1" id="KW-0378">Hydrolase</keyword>
<sequence length="251" mass="28802">MRQESLRHAAVPSQPLDTEIYNEEFYQVDTAGVIVTLSSSVSLIYFYCSRLPSDGYFKPFPRVILTSSRRNDLIFSQKIMGALTDNLVPDMVEEEDDEKLVIWTTPTNIISMFHQNLLVKGHFNSSHKYAGSISLTSEQVLTCQQFQVEIFRVLYNNNYNKLNETLDVFHQWKDLTVYDYLLLPTTCSQQCVLENSLVCTPHNGYIYCILGTLEGMNGNLVLNIEVGESVTYKNYYEDTTMRKGMAFNCNL</sequence>
<proteinExistence type="predicted"/>
<dbReference type="GO" id="GO:0003723">
    <property type="term" value="F:RNA binding"/>
    <property type="evidence" value="ECO:0007669"/>
    <property type="project" value="TreeGrafter"/>
</dbReference>
<evidence type="ECO:0000313" key="2">
    <source>
        <dbReference type="EMBL" id="KAK1360691.1"/>
    </source>
</evidence>
<keyword evidence="3" id="KW-1185">Reference proteome</keyword>
<dbReference type="GO" id="GO:0030422">
    <property type="term" value="P:siRNA processing"/>
    <property type="evidence" value="ECO:0007669"/>
    <property type="project" value="TreeGrafter"/>
</dbReference>
<dbReference type="EMBL" id="JAUIZM010000010">
    <property type="protein sequence ID" value="KAK1360691.1"/>
    <property type="molecule type" value="Genomic_DNA"/>
</dbReference>
<dbReference type="GO" id="GO:0005634">
    <property type="term" value="C:nucleus"/>
    <property type="evidence" value="ECO:0007669"/>
    <property type="project" value="TreeGrafter"/>
</dbReference>
<gene>
    <name evidence="2" type="ORF">POM88_045165</name>
</gene>
<reference evidence="2" key="2">
    <citation type="submission" date="2023-05" db="EMBL/GenBank/DDBJ databases">
        <authorList>
            <person name="Schelkunov M.I."/>
        </authorList>
    </citation>
    <scope>NUCLEOTIDE SEQUENCE</scope>
    <source>
        <strain evidence="2">Hsosn_3</strain>
        <tissue evidence="2">Leaf</tissue>
    </source>
</reference>
<evidence type="ECO:0000256" key="1">
    <source>
        <dbReference type="ARBA" id="ARBA00022801"/>
    </source>
</evidence>
<dbReference type="PANTHER" id="PTHR14950:SF70">
    <property type="entry name" value="ENDORIBONUCLEASE DICER HOMOLOG 2"/>
    <property type="match status" value="1"/>
</dbReference>
<reference evidence="2" key="1">
    <citation type="submission" date="2023-02" db="EMBL/GenBank/DDBJ databases">
        <title>Genome of toxic invasive species Heracleum sosnowskyi carries increased number of genes despite the absence of recent whole-genome duplications.</title>
        <authorList>
            <person name="Schelkunov M."/>
            <person name="Shtratnikova V."/>
            <person name="Makarenko M."/>
            <person name="Klepikova A."/>
            <person name="Omelchenko D."/>
            <person name="Novikova G."/>
            <person name="Obukhova E."/>
            <person name="Bogdanov V."/>
            <person name="Penin A."/>
            <person name="Logacheva M."/>
        </authorList>
    </citation>
    <scope>NUCLEOTIDE SEQUENCE</scope>
    <source>
        <strain evidence="2">Hsosn_3</strain>
        <tissue evidence="2">Leaf</tissue>
    </source>
</reference>
<dbReference type="PANTHER" id="PTHR14950">
    <property type="entry name" value="DICER-RELATED"/>
    <property type="match status" value="1"/>
</dbReference>
<dbReference type="AlphaFoldDB" id="A0AAD8M4P4"/>